<dbReference type="Gramene" id="RZC75221">
    <property type="protein sequence ID" value="RZC75221"/>
    <property type="gene ID" value="C5167_050705"/>
</dbReference>
<protein>
    <recommendedName>
        <fullName evidence="2">Protein TIFY</fullName>
    </recommendedName>
    <alternativeName>
        <fullName evidence="2">Jasmonate ZIM domain-containing protein</fullName>
    </alternativeName>
</protein>
<feature type="domain" description="Tify" evidence="4">
    <location>
        <begin position="303"/>
        <end position="338"/>
    </location>
</feature>
<dbReference type="InterPro" id="IPR040390">
    <property type="entry name" value="TIFY/JAZ"/>
</dbReference>
<proteinExistence type="inferred from homology"/>
<feature type="region of interest" description="Disordered" evidence="3">
    <location>
        <begin position="1"/>
        <end position="22"/>
    </location>
</feature>
<comment type="subcellular location">
    <subcellularLocation>
        <location evidence="2">Nucleus</location>
    </subcellularLocation>
</comment>
<accession>A0A4Y7KSX8</accession>
<feature type="compositionally biased region" description="Polar residues" evidence="3">
    <location>
        <begin position="57"/>
        <end position="66"/>
    </location>
</feature>
<evidence type="ECO:0000313" key="6">
    <source>
        <dbReference type="Proteomes" id="UP000316621"/>
    </source>
</evidence>
<name>A0A4Y7KSX8_PAPSO</name>
<evidence type="ECO:0000256" key="2">
    <source>
        <dbReference type="RuleBase" id="RU369065"/>
    </source>
</evidence>
<dbReference type="AlphaFoldDB" id="A0A4Y7KSX8"/>
<dbReference type="GO" id="GO:2000022">
    <property type="term" value="P:regulation of jasmonic acid mediated signaling pathway"/>
    <property type="evidence" value="ECO:0007669"/>
    <property type="project" value="UniProtKB-UniRule"/>
</dbReference>
<feature type="compositionally biased region" description="Basic and acidic residues" evidence="3">
    <location>
        <begin position="434"/>
        <end position="443"/>
    </location>
</feature>
<keyword evidence="2" id="KW-1184">Jasmonic acid signaling pathway</keyword>
<evidence type="ECO:0000313" key="5">
    <source>
        <dbReference type="EMBL" id="RZC75221.1"/>
    </source>
</evidence>
<keyword evidence="6" id="KW-1185">Reference proteome</keyword>
<comment type="function">
    <text evidence="2">Repressor of jasmonate responses.</text>
</comment>
<dbReference type="Proteomes" id="UP000316621">
    <property type="component" value="Chromosome 8"/>
</dbReference>
<dbReference type="Pfam" id="PF06200">
    <property type="entry name" value="tify"/>
    <property type="match status" value="1"/>
</dbReference>
<dbReference type="PROSITE" id="PS51320">
    <property type="entry name" value="TIFY"/>
    <property type="match status" value="1"/>
</dbReference>
<dbReference type="OrthoDB" id="1908882at2759"/>
<feature type="compositionally biased region" description="Polar residues" evidence="3">
    <location>
        <begin position="7"/>
        <end position="20"/>
    </location>
</feature>
<keyword evidence="2" id="KW-0539">Nucleus</keyword>
<evidence type="ECO:0000259" key="4">
    <source>
        <dbReference type="PROSITE" id="PS51320"/>
    </source>
</evidence>
<comment type="domain">
    <text evidence="2">The jas domain is required for interaction with COI1.</text>
</comment>
<dbReference type="InterPro" id="IPR010399">
    <property type="entry name" value="Tify_dom"/>
</dbReference>
<dbReference type="EMBL" id="CM010722">
    <property type="protein sequence ID" value="RZC75221.1"/>
    <property type="molecule type" value="Genomic_DNA"/>
</dbReference>
<reference evidence="5 6" key="1">
    <citation type="journal article" date="2018" name="Science">
        <title>The opium poppy genome and morphinan production.</title>
        <authorList>
            <person name="Guo L."/>
            <person name="Winzer T."/>
            <person name="Yang X."/>
            <person name="Li Y."/>
            <person name="Ning Z."/>
            <person name="He Z."/>
            <person name="Teodor R."/>
            <person name="Lu Y."/>
            <person name="Bowser T.A."/>
            <person name="Graham I.A."/>
            <person name="Ye K."/>
        </authorList>
    </citation>
    <scope>NUCLEOTIDE SEQUENCE [LARGE SCALE GENOMIC DNA]</scope>
    <source>
        <strain evidence="6">cv. HN1</strain>
        <tissue evidence="5">Leaves</tissue>
    </source>
</reference>
<gene>
    <name evidence="5" type="ORF">C5167_050705</name>
</gene>
<evidence type="ECO:0000256" key="3">
    <source>
        <dbReference type="SAM" id="MobiDB-lite"/>
    </source>
</evidence>
<dbReference type="OMA" id="RVECFAP"/>
<organism evidence="5 6">
    <name type="scientific">Papaver somniferum</name>
    <name type="common">Opium poppy</name>
    <dbReference type="NCBI Taxonomy" id="3469"/>
    <lineage>
        <taxon>Eukaryota</taxon>
        <taxon>Viridiplantae</taxon>
        <taxon>Streptophyta</taxon>
        <taxon>Embryophyta</taxon>
        <taxon>Tracheophyta</taxon>
        <taxon>Spermatophyta</taxon>
        <taxon>Magnoliopsida</taxon>
        <taxon>Ranunculales</taxon>
        <taxon>Papaveraceae</taxon>
        <taxon>Papaveroideae</taxon>
        <taxon>Papaver</taxon>
    </lineage>
</organism>
<comment type="similarity">
    <text evidence="1 2">Belongs to the TIFY/JAZ family.</text>
</comment>
<dbReference type="GO" id="GO:0031347">
    <property type="term" value="P:regulation of defense response"/>
    <property type="evidence" value="ECO:0007669"/>
    <property type="project" value="UniProtKB-UniRule"/>
</dbReference>
<dbReference type="SMART" id="SM00979">
    <property type="entry name" value="TIFY"/>
    <property type="match status" value="1"/>
</dbReference>
<dbReference type="GO" id="GO:0005634">
    <property type="term" value="C:nucleus"/>
    <property type="evidence" value="ECO:0007669"/>
    <property type="project" value="UniProtKB-SubCell"/>
</dbReference>
<feature type="region of interest" description="Disordered" evidence="3">
    <location>
        <begin position="57"/>
        <end position="76"/>
    </location>
</feature>
<dbReference type="GO" id="GO:0009611">
    <property type="term" value="P:response to wounding"/>
    <property type="evidence" value="ECO:0007669"/>
    <property type="project" value="UniProtKB-UniRule"/>
</dbReference>
<feature type="region of interest" description="Disordered" evidence="3">
    <location>
        <begin position="91"/>
        <end position="194"/>
    </location>
</feature>
<feature type="compositionally biased region" description="Polar residues" evidence="3">
    <location>
        <begin position="173"/>
        <end position="182"/>
    </location>
</feature>
<dbReference type="PANTHER" id="PTHR33077:SF8">
    <property type="entry name" value="PROTEIN TIFY 8"/>
    <property type="match status" value="1"/>
</dbReference>
<feature type="region of interest" description="Disordered" evidence="3">
    <location>
        <begin position="387"/>
        <end position="443"/>
    </location>
</feature>
<feature type="compositionally biased region" description="Low complexity" evidence="3">
    <location>
        <begin position="150"/>
        <end position="163"/>
    </location>
</feature>
<dbReference type="PANTHER" id="PTHR33077">
    <property type="entry name" value="PROTEIN TIFY 4A-RELATED-RELATED"/>
    <property type="match status" value="1"/>
</dbReference>
<feature type="compositionally biased region" description="Polar residues" evidence="3">
    <location>
        <begin position="401"/>
        <end position="413"/>
    </location>
</feature>
<sequence>MALVLQMMTNQQQNPKTNSTEAEKINPTFHDFLGMKCISDSPHQTPSPIIVIPKQSNEIKPSEASSSGGGHTPVSATSDLASERLVGNNSEGVQLHGSKSDFSGPEISNRFAGSKRSNSDSVFMGSARDRMTPPSGTDSFESSHLMKLIRSSTGGDRTRSSQSEEQFFGMQPPRQTSTNQLILQPPGVSRPDSVASKLERPLQMNASPSSQYTPHHGQFSTYIDKLSSNKYRDGNSGLSIISQPAADEGSRTGIKGSSILNGITASNPVLDRNSPRVILSGKPKYASQILDPEPSNPSSQHGLASGCRQMTIFYSGQAHVFDDVHPNKADVIMSLAGSNGGSWSTTYAQKPAVKVSIGETILPSGANELGVNNLALPRELRGKLVTSGSSSHLFDKDRQALGSSSGPLNFSSGGRQGHMIPSEARIPSQVVKYTDNEGKRDVR</sequence>
<evidence type="ECO:0000256" key="1">
    <source>
        <dbReference type="ARBA" id="ARBA00008614"/>
    </source>
</evidence>